<dbReference type="SUPFAM" id="SSF69318">
    <property type="entry name" value="Integrin alpha N-terminal domain"/>
    <property type="match status" value="3"/>
</dbReference>
<feature type="domain" description="IPT/TIG" evidence="5">
    <location>
        <begin position="20"/>
        <end position="101"/>
    </location>
</feature>
<dbReference type="CDD" id="cd00603">
    <property type="entry name" value="IPT_PCSR"/>
    <property type="match status" value="1"/>
</dbReference>
<dbReference type="InterPro" id="IPR013783">
    <property type="entry name" value="Ig-like_fold"/>
</dbReference>
<dbReference type="Proteomes" id="UP001597369">
    <property type="component" value="Unassembled WGS sequence"/>
</dbReference>
<sequence>MKNYLLFLVSCFFSIHVFAKPVIQSFNPGSGPVGTTILIKGTGFSIIPASNFVYFGTVRATILAATETTLQVIVPVGATYQPISVTTNNLTGYSNHPFLVTFADGNAPFSTTSFHPEIGLTAGRYPHSISLADFNLDGMSDLLVSRGSSNTVSVFPNTSSDTDLSFGAKLDFEATGSDHAGSATGDLDGDGKLDFVLTNNIGLHSISIFRNTSTTSTISFASKLDFPADNAPYSVAIGDLNGDGKPDLAVGNNGSNKVSLYKNTSMPGSISFEEKVDLVVGSNVYGVAISDLDGDAKPDLTITSQGSKSGIYIMRNISTDGFLFDAPVNYVTATGLFTISTGDLDGDSKPEVIAASAPSNSLIVLKNISTEGSISFHPQQSFTTGSYTVCASIADLNGDGKPDLVSSDRMSNQVSALRNTSTVGNLSFDAPIHYGVGDVPVYVSTGDLNGDSRPDIIAANSSAATVSVLINQIGTNVAPSISSFTPTSGTNGTTVTITGSNFTGATEVYFGDVAASSFIVNSATSISAIVGAGASGSISVTGKNGTATLAGFSFGVPTINSFTPASGPAESLVTISGTNFNPIASENIVFFGAVKAAVRSASATQLDVIVPAGATYQPISVTTNNLTAYSSQPFMQTFSTDNTTITNSSFSVAANYGVGTYPTAVSIADINDDGKADIITVNGVGNTISVLKNNSSSGAIAFNSRLDFNTGPDPRKLAIGDLDGDGKPDIVVNNINSGNESTISVFRNTSTSGTISFASKTDYNTGNGSIGVAIADMNKDGKPDIIVSSGNSGMFSIFKNTTVSPGAISMAPKQDFPLLTHPDNLTTADLDKDGKPDLIISNFSNESISIFRNTSAGGNISLAPRIDYATVAHPTHVITGDLDGDSKVDVIVSSSSDSNTISFFKNISNSDLVSLGVRQDYSLTALNISLADLNGDGKLDLYTGRGLTGLVSVLENTFPGSGDISFAGNIDFTTSTYDTNVATGDLNGDGKPELVAANTIKNNVSVLENNFAEPVVTGITDPGSSQLIKLFPNPVKDKLFLTWNSNRVSLLNIEVVDLQGRQLVISKDMHSGVATDISLLPQGIYVVKVYNNGKLIDTMKIMKI</sequence>
<keyword evidence="1 4" id="KW-0732">Signal</keyword>
<dbReference type="SMART" id="SM00191">
    <property type="entry name" value="Int_alpha"/>
    <property type="match status" value="3"/>
</dbReference>
<accession>A0ABW4WWH9</accession>
<evidence type="ECO:0000256" key="2">
    <source>
        <dbReference type="ARBA" id="ARBA00022737"/>
    </source>
</evidence>
<dbReference type="SUPFAM" id="SSF81296">
    <property type="entry name" value="E set domains"/>
    <property type="match status" value="3"/>
</dbReference>
<dbReference type="Pfam" id="PF18962">
    <property type="entry name" value="Por_Secre_tail"/>
    <property type="match status" value="1"/>
</dbReference>
<feature type="domain" description="IPT/TIG" evidence="5">
    <location>
        <begin position="556"/>
        <end position="639"/>
    </location>
</feature>
<keyword evidence="2" id="KW-0677">Repeat</keyword>
<organism evidence="6 7">
    <name type="scientific">Pontibacter silvestris</name>
    <dbReference type="NCBI Taxonomy" id="2305183"/>
    <lineage>
        <taxon>Bacteria</taxon>
        <taxon>Pseudomonadati</taxon>
        <taxon>Bacteroidota</taxon>
        <taxon>Cytophagia</taxon>
        <taxon>Cytophagales</taxon>
        <taxon>Hymenobacteraceae</taxon>
        <taxon>Pontibacter</taxon>
    </lineage>
</organism>
<feature type="domain" description="IPT/TIG" evidence="5">
    <location>
        <begin position="478"/>
        <end position="555"/>
    </location>
</feature>
<feature type="chain" id="PRO_5046440589" evidence="4">
    <location>
        <begin position="20"/>
        <end position="1104"/>
    </location>
</feature>
<name>A0ABW4WWH9_9BACT</name>
<feature type="signal peptide" evidence="4">
    <location>
        <begin position="1"/>
        <end position="19"/>
    </location>
</feature>
<dbReference type="InterPro" id="IPR028994">
    <property type="entry name" value="Integrin_alpha_N"/>
</dbReference>
<comment type="caution">
    <text evidence="6">The sequence shown here is derived from an EMBL/GenBank/DDBJ whole genome shotgun (WGS) entry which is preliminary data.</text>
</comment>
<gene>
    <name evidence="6" type="ORF">ACFSKU_09410</name>
</gene>
<dbReference type="Pfam" id="PF01833">
    <property type="entry name" value="TIG"/>
    <property type="match status" value="3"/>
</dbReference>
<dbReference type="PANTHER" id="PTHR46580:SF2">
    <property type="entry name" value="MAM DOMAIN-CONTAINING PROTEIN"/>
    <property type="match status" value="1"/>
</dbReference>
<evidence type="ECO:0000256" key="4">
    <source>
        <dbReference type="SAM" id="SignalP"/>
    </source>
</evidence>
<evidence type="ECO:0000256" key="1">
    <source>
        <dbReference type="ARBA" id="ARBA00022729"/>
    </source>
</evidence>
<dbReference type="Gene3D" id="2.60.40.10">
    <property type="entry name" value="Immunoglobulins"/>
    <property type="match status" value="3"/>
</dbReference>
<evidence type="ECO:0000313" key="7">
    <source>
        <dbReference type="Proteomes" id="UP001597369"/>
    </source>
</evidence>
<evidence type="ECO:0000256" key="3">
    <source>
        <dbReference type="ARBA" id="ARBA00023180"/>
    </source>
</evidence>
<keyword evidence="7" id="KW-1185">Reference proteome</keyword>
<proteinExistence type="predicted"/>
<dbReference type="InterPro" id="IPR026444">
    <property type="entry name" value="Secre_tail"/>
</dbReference>
<dbReference type="InterPro" id="IPR014756">
    <property type="entry name" value="Ig_E-set"/>
</dbReference>
<dbReference type="SMART" id="SM00429">
    <property type="entry name" value="IPT"/>
    <property type="match status" value="3"/>
</dbReference>
<dbReference type="RefSeq" id="WP_229961779.1">
    <property type="nucleotide sequence ID" value="NZ_JAJJWI010000015.1"/>
</dbReference>
<evidence type="ECO:0000313" key="6">
    <source>
        <dbReference type="EMBL" id="MFD2067097.1"/>
    </source>
</evidence>
<evidence type="ECO:0000259" key="5">
    <source>
        <dbReference type="SMART" id="SM00429"/>
    </source>
</evidence>
<dbReference type="InterPro" id="IPR013517">
    <property type="entry name" value="FG-GAP"/>
</dbReference>
<keyword evidence="3" id="KW-0325">Glycoprotein</keyword>
<dbReference type="InterPro" id="IPR013519">
    <property type="entry name" value="Int_alpha_beta-p"/>
</dbReference>
<dbReference type="PANTHER" id="PTHR46580">
    <property type="entry name" value="SENSOR KINASE-RELATED"/>
    <property type="match status" value="1"/>
</dbReference>
<dbReference type="EMBL" id="JBHUHV010000028">
    <property type="protein sequence ID" value="MFD2067097.1"/>
    <property type="molecule type" value="Genomic_DNA"/>
</dbReference>
<reference evidence="7" key="1">
    <citation type="journal article" date="2019" name="Int. J. Syst. Evol. Microbiol.">
        <title>The Global Catalogue of Microorganisms (GCM) 10K type strain sequencing project: providing services to taxonomists for standard genome sequencing and annotation.</title>
        <authorList>
            <consortium name="The Broad Institute Genomics Platform"/>
            <consortium name="The Broad Institute Genome Sequencing Center for Infectious Disease"/>
            <person name="Wu L."/>
            <person name="Ma J."/>
        </authorList>
    </citation>
    <scope>NUCLEOTIDE SEQUENCE [LARGE SCALE GENOMIC DNA]</scope>
    <source>
        <strain evidence="7">JCM 16545</strain>
    </source>
</reference>
<dbReference type="CDD" id="cd00102">
    <property type="entry name" value="IPT"/>
    <property type="match status" value="1"/>
</dbReference>
<dbReference type="Gene3D" id="2.130.10.130">
    <property type="entry name" value="Integrin alpha, N-terminal"/>
    <property type="match status" value="4"/>
</dbReference>
<dbReference type="Pfam" id="PF13517">
    <property type="entry name" value="FG-GAP_3"/>
    <property type="match status" value="7"/>
</dbReference>
<dbReference type="InterPro" id="IPR002909">
    <property type="entry name" value="IPT_dom"/>
</dbReference>
<protein>
    <submittedName>
        <fullName evidence="6">FG-GAP-like repeat-containing protein</fullName>
    </submittedName>
</protein>
<dbReference type="NCBIfam" id="TIGR04183">
    <property type="entry name" value="Por_Secre_tail"/>
    <property type="match status" value="1"/>
</dbReference>